<reference evidence="3" key="2">
    <citation type="submission" date="2021-09" db="EMBL/GenBank/DDBJ databases">
        <authorList>
            <person name="Jia N."/>
            <person name="Wang J."/>
            <person name="Shi W."/>
            <person name="Du L."/>
            <person name="Sun Y."/>
            <person name="Zhan W."/>
            <person name="Jiang J."/>
            <person name="Wang Q."/>
            <person name="Zhang B."/>
            <person name="Ji P."/>
            <person name="Sakyi L.B."/>
            <person name="Cui X."/>
            <person name="Yuan T."/>
            <person name="Jiang B."/>
            <person name="Yang W."/>
            <person name="Lam T.T.-Y."/>
            <person name="Chang Q."/>
            <person name="Ding S."/>
            <person name="Wang X."/>
            <person name="Zhu J."/>
            <person name="Ruan X."/>
            <person name="Zhao L."/>
            <person name="Wei J."/>
            <person name="Que T."/>
            <person name="Du C."/>
            <person name="Cheng J."/>
            <person name="Dai P."/>
            <person name="Han X."/>
            <person name="Huang E."/>
            <person name="Gao Y."/>
            <person name="Liu J."/>
            <person name="Shao H."/>
            <person name="Ye R."/>
            <person name="Li L."/>
            <person name="Wei W."/>
            <person name="Wang X."/>
            <person name="Wang C."/>
            <person name="Huo Q."/>
            <person name="Li W."/>
            <person name="Guo W."/>
            <person name="Chen H."/>
            <person name="Chen S."/>
            <person name="Zhou L."/>
            <person name="Zhou L."/>
            <person name="Ni X."/>
            <person name="Tian J."/>
            <person name="Zhou Y."/>
            <person name="Sheng Y."/>
            <person name="Liu T."/>
            <person name="Pan Y."/>
            <person name="Xia L."/>
            <person name="Li J."/>
            <person name="Zhao F."/>
            <person name="Cao W."/>
        </authorList>
    </citation>
    <scope>NUCLEOTIDE SEQUENCE</scope>
    <source>
        <strain evidence="3">Rmic-2018</strain>
        <tissue evidence="3">Larvae</tissue>
    </source>
</reference>
<sequence>MVNEGAACGATATTAMGSVYATRDGTATTRLATSSMYGRAPPGSSTTSRGSGGRRKAGELFAPVERRSSTSGRGELIAWCVACGAFVFILVALASAQEIYSRLVHRPQQQQASSTRHNSLGDAVSHPRAGIRAPANLTGNGVASNAGHDTELPIPGGGSPAHRNDSSRQ</sequence>
<feature type="region of interest" description="Disordered" evidence="1">
    <location>
        <begin position="32"/>
        <end position="60"/>
    </location>
</feature>
<gene>
    <name evidence="3" type="ORF">HPB51_007682</name>
</gene>
<dbReference type="EMBL" id="JABSTU010000007">
    <property type="protein sequence ID" value="KAH8025370.1"/>
    <property type="molecule type" value="Genomic_DNA"/>
</dbReference>
<protein>
    <submittedName>
        <fullName evidence="3">Uncharacterized protein</fullName>
    </submittedName>
</protein>
<reference evidence="3" key="1">
    <citation type="journal article" date="2020" name="Cell">
        <title>Large-Scale Comparative Analyses of Tick Genomes Elucidate Their Genetic Diversity and Vector Capacities.</title>
        <authorList>
            <consortium name="Tick Genome and Microbiome Consortium (TIGMIC)"/>
            <person name="Jia N."/>
            <person name="Wang J."/>
            <person name="Shi W."/>
            <person name="Du L."/>
            <person name="Sun Y."/>
            <person name="Zhan W."/>
            <person name="Jiang J.F."/>
            <person name="Wang Q."/>
            <person name="Zhang B."/>
            <person name="Ji P."/>
            <person name="Bell-Sakyi L."/>
            <person name="Cui X.M."/>
            <person name="Yuan T.T."/>
            <person name="Jiang B.G."/>
            <person name="Yang W.F."/>
            <person name="Lam T.T."/>
            <person name="Chang Q.C."/>
            <person name="Ding S.J."/>
            <person name="Wang X.J."/>
            <person name="Zhu J.G."/>
            <person name="Ruan X.D."/>
            <person name="Zhao L."/>
            <person name="Wei J.T."/>
            <person name="Ye R.Z."/>
            <person name="Que T.C."/>
            <person name="Du C.H."/>
            <person name="Zhou Y.H."/>
            <person name="Cheng J.X."/>
            <person name="Dai P.F."/>
            <person name="Guo W.B."/>
            <person name="Han X.H."/>
            <person name="Huang E.J."/>
            <person name="Li L.F."/>
            <person name="Wei W."/>
            <person name="Gao Y.C."/>
            <person name="Liu J.Z."/>
            <person name="Shao H.Z."/>
            <person name="Wang X."/>
            <person name="Wang C.C."/>
            <person name="Yang T.C."/>
            <person name="Huo Q.B."/>
            <person name="Li W."/>
            <person name="Chen H.Y."/>
            <person name="Chen S.E."/>
            <person name="Zhou L.G."/>
            <person name="Ni X.B."/>
            <person name="Tian J.H."/>
            <person name="Sheng Y."/>
            <person name="Liu T."/>
            <person name="Pan Y.S."/>
            <person name="Xia L.Y."/>
            <person name="Li J."/>
            <person name="Zhao F."/>
            <person name="Cao W.C."/>
        </authorList>
    </citation>
    <scope>NUCLEOTIDE SEQUENCE</scope>
    <source>
        <strain evidence="3">Rmic-2018</strain>
    </source>
</reference>
<feature type="region of interest" description="Disordered" evidence="1">
    <location>
        <begin position="131"/>
        <end position="169"/>
    </location>
</feature>
<keyword evidence="2" id="KW-1133">Transmembrane helix</keyword>
<feature type="compositionally biased region" description="Polar residues" evidence="1">
    <location>
        <begin position="107"/>
        <end position="118"/>
    </location>
</feature>
<organism evidence="3 4">
    <name type="scientific">Rhipicephalus microplus</name>
    <name type="common">Cattle tick</name>
    <name type="synonym">Boophilus microplus</name>
    <dbReference type="NCBI Taxonomy" id="6941"/>
    <lineage>
        <taxon>Eukaryota</taxon>
        <taxon>Metazoa</taxon>
        <taxon>Ecdysozoa</taxon>
        <taxon>Arthropoda</taxon>
        <taxon>Chelicerata</taxon>
        <taxon>Arachnida</taxon>
        <taxon>Acari</taxon>
        <taxon>Parasitiformes</taxon>
        <taxon>Ixodida</taxon>
        <taxon>Ixodoidea</taxon>
        <taxon>Ixodidae</taxon>
        <taxon>Rhipicephalinae</taxon>
        <taxon>Rhipicephalus</taxon>
        <taxon>Boophilus</taxon>
    </lineage>
</organism>
<keyword evidence="2" id="KW-0472">Membrane</keyword>
<comment type="caution">
    <text evidence="3">The sequence shown here is derived from an EMBL/GenBank/DDBJ whole genome shotgun (WGS) entry which is preliminary data.</text>
</comment>
<feature type="region of interest" description="Disordered" evidence="1">
    <location>
        <begin position="107"/>
        <end position="126"/>
    </location>
</feature>
<feature type="transmembrane region" description="Helical" evidence="2">
    <location>
        <begin position="76"/>
        <end position="96"/>
    </location>
</feature>
<dbReference type="AlphaFoldDB" id="A0A9J6DU02"/>
<dbReference type="Proteomes" id="UP000821866">
    <property type="component" value="Unassembled WGS sequence"/>
</dbReference>
<evidence type="ECO:0000256" key="2">
    <source>
        <dbReference type="SAM" id="Phobius"/>
    </source>
</evidence>
<evidence type="ECO:0000256" key="1">
    <source>
        <dbReference type="SAM" id="MobiDB-lite"/>
    </source>
</evidence>
<evidence type="ECO:0000313" key="3">
    <source>
        <dbReference type="EMBL" id="KAH8025370.1"/>
    </source>
</evidence>
<proteinExistence type="predicted"/>
<keyword evidence="2" id="KW-0812">Transmembrane</keyword>
<evidence type="ECO:0000313" key="4">
    <source>
        <dbReference type="Proteomes" id="UP000821866"/>
    </source>
</evidence>
<keyword evidence="4" id="KW-1185">Reference proteome</keyword>
<accession>A0A9J6DU02</accession>
<name>A0A9J6DU02_RHIMP</name>